<evidence type="ECO:0000256" key="7">
    <source>
        <dbReference type="ARBA" id="ARBA00023163"/>
    </source>
</evidence>
<comment type="subunit">
    <text evidence="9">Homodimer; disulfide-linked. Forms a heterohexamer composed of two FlhC and four FlhD subunits. Each FlhC binds a FlhD dimer, forming a heterotrimer, and a hexamer assembles by dimerization of two heterotrimers.</text>
</comment>
<keyword evidence="3 9" id="KW-0805">Transcription regulation</keyword>
<dbReference type="InterPro" id="IPR023559">
    <property type="entry name" value="Flagellar_FlhD"/>
</dbReference>
<reference evidence="10 11" key="1">
    <citation type="submission" date="2018-01" db="EMBL/GenBank/DDBJ databases">
        <title>Whole genome analyses suggest that Burkholderia sensu lato contains two further novel genera in the rhizoxinica-symbiotica group Mycetohabitans gen. nov., and Trinickia gen. nov.: implications for the evolution of diazotrophy and nodulation in the Burkholderiaceae.</title>
        <authorList>
            <person name="Estrada-de los Santos P."/>
            <person name="Palmer M."/>
            <person name="Chavez-Ramirez B."/>
            <person name="Beukes C."/>
            <person name="Steenkamp E.T."/>
            <person name="Hirsch A.M."/>
            <person name="Manyaka P."/>
            <person name="Maluk M."/>
            <person name="Lafos M."/>
            <person name="Crook M."/>
            <person name="Gross E."/>
            <person name="Simon M.F."/>
            <person name="Bueno dos Reis Junior F."/>
            <person name="Poole P.S."/>
            <person name="Venter S.N."/>
            <person name="James E.K."/>
        </authorList>
    </citation>
    <scope>NUCLEOTIDE SEQUENCE [LARGE SCALE GENOMIC DNA]</scope>
    <source>
        <strain evidence="10 11">GIMN1.004</strain>
    </source>
</reference>
<evidence type="ECO:0000256" key="9">
    <source>
        <dbReference type="HAMAP-Rule" id="MF_00725"/>
    </source>
</evidence>
<dbReference type="SUPFAM" id="SSF63592">
    <property type="entry name" value="Flagellar transcriptional activator FlhD"/>
    <property type="match status" value="1"/>
</dbReference>
<evidence type="ECO:0000313" key="11">
    <source>
        <dbReference type="Proteomes" id="UP000235616"/>
    </source>
</evidence>
<keyword evidence="10" id="KW-0282">Flagellum</keyword>
<protein>
    <recommendedName>
        <fullName evidence="9">Flagellar transcriptional regulator FlhD</fullName>
    </recommendedName>
</protein>
<keyword evidence="6 9" id="KW-0010">Activator</keyword>
<keyword evidence="2 9" id="KW-1005">Bacterial flagellum biogenesis</keyword>
<dbReference type="GO" id="GO:1902208">
    <property type="term" value="P:regulation of bacterial-type flagellum assembly"/>
    <property type="evidence" value="ECO:0007669"/>
    <property type="project" value="UniProtKB-UniRule"/>
</dbReference>
<keyword evidence="10" id="KW-0969">Cilium</keyword>
<evidence type="ECO:0000256" key="3">
    <source>
        <dbReference type="ARBA" id="ARBA00023015"/>
    </source>
</evidence>
<keyword evidence="7 9" id="KW-0804">Transcription</keyword>
<dbReference type="Pfam" id="PF05247">
    <property type="entry name" value="FlhD"/>
    <property type="match status" value="1"/>
</dbReference>
<dbReference type="NCBIfam" id="NF002783">
    <property type="entry name" value="PRK02909.1-1"/>
    <property type="match status" value="1"/>
</dbReference>
<evidence type="ECO:0000256" key="6">
    <source>
        <dbReference type="ARBA" id="ARBA00023159"/>
    </source>
</evidence>
<dbReference type="GO" id="GO:0003677">
    <property type="term" value="F:DNA binding"/>
    <property type="evidence" value="ECO:0007669"/>
    <property type="project" value="UniProtKB-UniRule"/>
</dbReference>
<sequence>MNGSENLESIREINLSYLSLAQRLLRADRAAGMERLGLSTQVADVIADLSGPQLLKLAACDQLVCFFRFNDRSMLSTLAAPAVRAPHVQELLAQAA</sequence>
<comment type="domain">
    <text evidence="9">The C-terminal region contains a putative helix-turn-helix (HTH) motif, suggesting that this region may bind DNA.</text>
</comment>
<evidence type="ECO:0000256" key="4">
    <source>
        <dbReference type="ARBA" id="ARBA00023125"/>
    </source>
</evidence>
<feature type="disulfide bond" description="Interchain" evidence="9">
    <location>
        <position position="65"/>
    </location>
</feature>
<keyword evidence="10" id="KW-0966">Cell projection</keyword>
<dbReference type="GO" id="GO:0044780">
    <property type="term" value="P:bacterial-type flagellum assembly"/>
    <property type="evidence" value="ECO:0007669"/>
    <property type="project" value="InterPro"/>
</dbReference>
<keyword evidence="5 9" id="KW-1015">Disulfide bond</keyword>
<dbReference type="RefSeq" id="WP_102643386.1">
    <property type="nucleotide sequence ID" value="NZ_PNYA01000001.1"/>
</dbReference>
<comment type="function">
    <text evidence="8 9">Functions in complex with FlhC as a master transcriptional regulator that regulates transcription of several flagellar and non-flagellar operons by binding to their promoter region. Activates expression of class 2 flagellar genes, including fliA, which is a flagellum-specific sigma factor that turns on the class 3 genes. Also regulates genes whose products function in a variety of physiological pathways.</text>
</comment>
<dbReference type="GO" id="GO:0045893">
    <property type="term" value="P:positive regulation of DNA-templated transcription"/>
    <property type="evidence" value="ECO:0007669"/>
    <property type="project" value="InterPro"/>
</dbReference>
<dbReference type="GO" id="GO:0005737">
    <property type="term" value="C:cytoplasm"/>
    <property type="evidence" value="ECO:0007669"/>
    <property type="project" value="UniProtKB-SubCell"/>
</dbReference>
<keyword evidence="11" id="KW-1185">Reference proteome</keyword>
<evidence type="ECO:0000256" key="2">
    <source>
        <dbReference type="ARBA" id="ARBA00022795"/>
    </source>
</evidence>
<keyword evidence="4 9" id="KW-0238">DNA-binding</keyword>
<dbReference type="HAMAP" id="MF_00725">
    <property type="entry name" value="FlhD"/>
    <property type="match status" value="1"/>
</dbReference>
<comment type="subcellular location">
    <subcellularLocation>
        <location evidence="9">Cytoplasm</location>
    </subcellularLocation>
</comment>
<comment type="caution">
    <text evidence="10">The sequence shown here is derived from an EMBL/GenBank/DDBJ whole genome shotgun (WGS) entry which is preliminary data.</text>
</comment>
<dbReference type="InterPro" id="IPR036194">
    <property type="entry name" value="FlhD_sf"/>
</dbReference>
<evidence type="ECO:0000256" key="5">
    <source>
        <dbReference type="ARBA" id="ARBA00023157"/>
    </source>
</evidence>
<proteinExistence type="inferred from homology"/>
<dbReference type="OrthoDB" id="9133286at2"/>
<dbReference type="Gene3D" id="1.10.4000.10">
    <property type="entry name" value="Flagellar transcriptional activator FlhD"/>
    <property type="match status" value="1"/>
</dbReference>
<evidence type="ECO:0000313" key="10">
    <source>
        <dbReference type="EMBL" id="PMS23676.1"/>
    </source>
</evidence>
<name>A0A2N7W2Q7_9BURK</name>
<dbReference type="EMBL" id="PNYA01000001">
    <property type="protein sequence ID" value="PMS23676.1"/>
    <property type="molecule type" value="Genomic_DNA"/>
</dbReference>
<comment type="similarity">
    <text evidence="9">Belongs to the FlhD family.</text>
</comment>
<organism evidence="10 11">
    <name type="scientific">Trinickia dabaoshanensis</name>
    <dbReference type="NCBI Taxonomy" id="564714"/>
    <lineage>
        <taxon>Bacteria</taxon>
        <taxon>Pseudomonadati</taxon>
        <taxon>Pseudomonadota</taxon>
        <taxon>Betaproteobacteria</taxon>
        <taxon>Burkholderiales</taxon>
        <taxon>Burkholderiaceae</taxon>
        <taxon>Trinickia</taxon>
    </lineage>
</organism>
<dbReference type="AlphaFoldDB" id="A0A2N7W2Q7"/>
<dbReference type="Proteomes" id="UP000235616">
    <property type="component" value="Unassembled WGS sequence"/>
</dbReference>
<gene>
    <name evidence="9" type="primary">flhD</name>
    <name evidence="10" type="ORF">C0Z18_00365</name>
</gene>
<evidence type="ECO:0000256" key="8">
    <source>
        <dbReference type="ARBA" id="ARBA00025431"/>
    </source>
</evidence>
<evidence type="ECO:0000256" key="1">
    <source>
        <dbReference type="ARBA" id="ARBA00022490"/>
    </source>
</evidence>
<keyword evidence="1 9" id="KW-0963">Cytoplasm</keyword>
<accession>A0A2N7W2Q7</accession>